<gene>
    <name evidence="1" type="ORF">IHE29_07980</name>
</gene>
<dbReference type="RefSeq" id="WP_338911648.1">
    <property type="nucleotide sequence ID" value="NZ_CP062176.1"/>
</dbReference>
<evidence type="ECO:0000313" key="2">
    <source>
        <dbReference type="Proteomes" id="UP001493153"/>
    </source>
</evidence>
<dbReference type="EMBL" id="CP062176">
    <property type="protein sequence ID" value="WXK39217.1"/>
    <property type="molecule type" value="Genomic_DNA"/>
</dbReference>
<name>A0ABZ2PWI8_9BURK</name>
<accession>A0ABZ2PWI8</accession>
<dbReference type="Proteomes" id="UP001493153">
    <property type="component" value="Chromosome"/>
</dbReference>
<evidence type="ECO:0000313" key="1">
    <source>
        <dbReference type="EMBL" id="WXK39217.1"/>
    </source>
</evidence>
<reference evidence="1 2" key="1">
    <citation type="submission" date="2020-09" db="EMBL/GenBank/DDBJ databases">
        <title>Genome sequences of Mycetohabitans spp.</title>
        <authorList>
            <person name="Carter M.E."/>
            <person name="Carpenter S.C.D."/>
            <person name="Bogdanove A.J."/>
        </authorList>
    </citation>
    <scope>NUCLEOTIDE SEQUENCE [LARGE SCALE GENOMIC DNA]</scope>
    <source>
        <strain evidence="1 2">B12</strain>
    </source>
</reference>
<proteinExistence type="predicted"/>
<protein>
    <recommendedName>
        <fullName evidence="3">Transposase</fullName>
    </recommendedName>
</protein>
<evidence type="ECO:0008006" key="3">
    <source>
        <dbReference type="Google" id="ProtNLM"/>
    </source>
</evidence>
<sequence>MADFERHGELRENDALAILNGNHVTLLVPLDSVKQNGRFTDNYLGRSTGMIVGGYSAMVVAPSL</sequence>
<organism evidence="1 2">
    <name type="scientific">Mycetohabitans rhizoxinica</name>
    <dbReference type="NCBI Taxonomy" id="412963"/>
    <lineage>
        <taxon>Bacteria</taxon>
        <taxon>Pseudomonadati</taxon>
        <taxon>Pseudomonadota</taxon>
        <taxon>Betaproteobacteria</taxon>
        <taxon>Burkholderiales</taxon>
        <taxon>Burkholderiaceae</taxon>
        <taxon>Mycetohabitans</taxon>
    </lineage>
</organism>
<keyword evidence="2" id="KW-1185">Reference proteome</keyword>